<keyword evidence="4" id="KW-1185">Reference proteome</keyword>
<feature type="region of interest" description="Disordered" evidence="1">
    <location>
        <begin position="142"/>
        <end position="162"/>
    </location>
</feature>
<dbReference type="Proteomes" id="UP000654257">
    <property type="component" value="Unassembled WGS sequence"/>
</dbReference>
<keyword evidence="2" id="KW-0472">Membrane</keyword>
<reference evidence="3" key="1">
    <citation type="journal article" date="2014" name="Int. J. Syst. Evol. Microbiol.">
        <title>Complete genome sequence of Corynebacterium casei LMG S-19264T (=DSM 44701T), isolated from a smear-ripened cheese.</title>
        <authorList>
            <consortium name="US DOE Joint Genome Institute (JGI-PGF)"/>
            <person name="Walter F."/>
            <person name="Albersmeier A."/>
            <person name="Kalinowski J."/>
            <person name="Ruckert C."/>
        </authorList>
    </citation>
    <scope>NUCLEOTIDE SEQUENCE</scope>
    <source>
        <strain evidence="3">CCM 7905</strain>
    </source>
</reference>
<comment type="caution">
    <text evidence="3">The sequence shown here is derived from an EMBL/GenBank/DDBJ whole genome shotgun (WGS) entry which is preliminary data.</text>
</comment>
<gene>
    <name evidence="3" type="ORF">GCM10007304_18570</name>
</gene>
<protein>
    <submittedName>
        <fullName evidence="3">Uncharacterized protein</fullName>
    </submittedName>
</protein>
<sequence length="162" mass="17129">MRRYLPAEIAATVGEFGGAALSYAITGSFVAAAVAGTVGASVGYYWVSFHRAIVAYYRTDLVRTGLRRRVFAVLLALRSLTLEFGPAEVIDSFGVRPLSWYVGLSVIGNTLAGWLTAKLVADVGFYACAIASYEINKTRLAPTPGPATSRERDGTAAATQAG</sequence>
<name>A0A917FTX8_9NOCA</name>
<dbReference type="EMBL" id="BMCU01000002">
    <property type="protein sequence ID" value="GGG04785.1"/>
    <property type="molecule type" value="Genomic_DNA"/>
</dbReference>
<accession>A0A917FTX8</accession>
<evidence type="ECO:0000313" key="4">
    <source>
        <dbReference type="Proteomes" id="UP000654257"/>
    </source>
</evidence>
<keyword evidence="2" id="KW-1133">Transmembrane helix</keyword>
<evidence type="ECO:0000313" key="3">
    <source>
        <dbReference type="EMBL" id="GGG04785.1"/>
    </source>
</evidence>
<proteinExistence type="predicted"/>
<evidence type="ECO:0000256" key="2">
    <source>
        <dbReference type="SAM" id="Phobius"/>
    </source>
</evidence>
<reference evidence="3" key="2">
    <citation type="submission" date="2020-09" db="EMBL/GenBank/DDBJ databases">
        <authorList>
            <person name="Sun Q."/>
            <person name="Sedlacek I."/>
        </authorList>
    </citation>
    <scope>NUCLEOTIDE SEQUENCE</scope>
    <source>
        <strain evidence="3">CCM 7905</strain>
    </source>
</reference>
<keyword evidence="2" id="KW-0812">Transmembrane</keyword>
<dbReference type="AlphaFoldDB" id="A0A917FTX8"/>
<feature type="transmembrane region" description="Helical" evidence="2">
    <location>
        <begin position="20"/>
        <end position="47"/>
    </location>
</feature>
<organism evidence="3 4">
    <name type="scientific">Rhodococcoides trifolii</name>
    <dbReference type="NCBI Taxonomy" id="908250"/>
    <lineage>
        <taxon>Bacteria</taxon>
        <taxon>Bacillati</taxon>
        <taxon>Actinomycetota</taxon>
        <taxon>Actinomycetes</taxon>
        <taxon>Mycobacteriales</taxon>
        <taxon>Nocardiaceae</taxon>
        <taxon>Rhodococcoides</taxon>
    </lineage>
</organism>
<evidence type="ECO:0000256" key="1">
    <source>
        <dbReference type="SAM" id="MobiDB-lite"/>
    </source>
</evidence>